<proteinExistence type="predicted"/>
<dbReference type="GeneID" id="23462429"/>
<dbReference type="EMBL" id="KP136319">
    <property type="protein sequence ID" value="AJF97512.1"/>
    <property type="molecule type" value="Genomic_DNA"/>
</dbReference>
<evidence type="ECO:0000313" key="2">
    <source>
        <dbReference type="EMBL" id="AJF97512.1"/>
    </source>
</evidence>
<accession>A0A0B5JCW5</accession>
<evidence type="ECO:0000256" key="1">
    <source>
        <dbReference type="SAM" id="Phobius"/>
    </source>
</evidence>
<dbReference type="KEGG" id="vg:23462429"/>
<keyword evidence="1" id="KW-1133">Transmembrane helix</keyword>
<dbReference type="Proteomes" id="UP000202511">
    <property type="component" value="Segment"/>
</dbReference>
<organism evidence="2 3">
    <name type="scientific">Pandoravirus inopinatum</name>
    <dbReference type="NCBI Taxonomy" id="1605721"/>
    <lineage>
        <taxon>Viruses</taxon>
        <taxon>Pandoravirus</taxon>
    </lineage>
</organism>
<protein>
    <submittedName>
        <fullName evidence="2">Uncharacterized protein</fullName>
    </submittedName>
</protein>
<reference evidence="2 3" key="1">
    <citation type="journal article" date="2015" name="Parasitol. Res.">
        <title>Viruses in close associations with free-living amoebae.</title>
        <authorList>
            <person name="Scheid P."/>
        </authorList>
    </citation>
    <scope>NUCLEOTIDE SEQUENCE [LARGE SCALE GENOMIC DNA]</scope>
    <source>
        <strain evidence="2">KlaHel</strain>
    </source>
</reference>
<keyword evidence="1" id="KW-0472">Membrane</keyword>
<keyword evidence="1" id="KW-0812">Transmembrane</keyword>
<feature type="transmembrane region" description="Helical" evidence="1">
    <location>
        <begin position="7"/>
        <end position="26"/>
    </location>
</feature>
<sequence>MHANAKIAIYTIVCAFLLYMANDLVVRRYRPYVWNGRGDCPIDDPFGAGMYVLNQALIHARRTDDSGTVQRIYAFIMQHVHEHYHIDHGFLEVNEQRIALRDPKGAFDRRWDETIRVTGKGDLWVPIQFWLAHDECKIQFDSADGDFSWRFSFVAKYPP</sequence>
<dbReference type="RefSeq" id="YP_009119747.1">
    <property type="nucleotide sequence ID" value="NC_026440.1"/>
</dbReference>
<evidence type="ECO:0000313" key="3">
    <source>
        <dbReference type="Proteomes" id="UP000202511"/>
    </source>
</evidence>
<name>A0A0B5JCW5_9VIRU</name>